<keyword evidence="4" id="KW-1185">Reference proteome</keyword>
<dbReference type="Proteomes" id="UP001501920">
    <property type="component" value="Chromosome 2"/>
</dbReference>
<dbReference type="InterPro" id="IPR013783">
    <property type="entry name" value="Ig-like_fold"/>
</dbReference>
<dbReference type="InterPro" id="IPR007110">
    <property type="entry name" value="Ig-like_dom"/>
</dbReference>
<name>A0AAR2LF29_PYGNA</name>
<dbReference type="Ensembl" id="ENSPNAT00000071775.1">
    <property type="protein sequence ID" value="ENSPNAP00000073319.1"/>
    <property type="gene ID" value="ENSPNAG00000004075.2"/>
</dbReference>
<feature type="domain" description="Ig-like" evidence="2">
    <location>
        <begin position="467"/>
        <end position="550"/>
    </location>
</feature>
<feature type="chain" id="PRO_5043871164" description="Ig-like domain-containing protein" evidence="1">
    <location>
        <begin position="22"/>
        <end position="641"/>
    </location>
</feature>
<accession>A0AAR2LF29</accession>
<reference evidence="3 4" key="1">
    <citation type="submission" date="2020-10" db="EMBL/GenBank/DDBJ databases">
        <title>Pygocentrus nattereri (red-bellied piranha) genome, fPygNat1, primary haplotype.</title>
        <authorList>
            <person name="Myers G."/>
            <person name="Meyer A."/>
            <person name="Karagic N."/>
            <person name="Pippel M."/>
            <person name="Winkler S."/>
            <person name="Tracey A."/>
            <person name="Wood J."/>
            <person name="Formenti G."/>
            <person name="Howe K."/>
            <person name="Fedrigo O."/>
            <person name="Jarvis E.D."/>
        </authorList>
    </citation>
    <scope>NUCLEOTIDE SEQUENCE [LARGE SCALE GENOMIC DNA]</scope>
</reference>
<dbReference type="SMART" id="SM00408">
    <property type="entry name" value="IGc2"/>
    <property type="match status" value="5"/>
</dbReference>
<dbReference type="Pfam" id="PF13927">
    <property type="entry name" value="Ig_3"/>
    <property type="match status" value="1"/>
</dbReference>
<dbReference type="GeneTree" id="ENSGT00940000156511"/>
<dbReference type="Gene3D" id="2.60.40.10">
    <property type="entry name" value="Immunoglobulins"/>
    <property type="match status" value="7"/>
</dbReference>
<proteinExistence type="predicted"/>
<evidence type="ECO:0000259" key="2">
    <source>
        <dbReference type="PROSITE" id="PS50835"/>
    </source>
</evidence>
<evidence type="ECO:0000256" key="1">
    <source>
        <dbReference type="SAM" id="SignalP"/>
    </source>
</evidence>
<dbReference type="InterPro" id="IPR003598">
    <property type="entry name" value="Ig_sub2"/>
</dbReference>
<organism evidence="3 4">
    <name type="scientific">Pygocentrus nattereri</name>
    <name type="common">Red-bellied piranha</name>
    <dbReference type="NCBI Taxonomy" id="42514"/>
    <lineage>
        <taxon>Eukaryota</taxon>
        <taxon>Metazoa</taxon>
        <taxon>Chordata</taxon>
        <taxon>Craniata</taxon>
        <taxon>Vertebrata</taxon>
        <taxon>Euteleostomi</taxon>
        <taxon>Actinopterygii</taxon>
        <taxon>Neopterygii</taxon>
        <taxon>Teleostei</taxon>
        <taxon>Ostariophysi</taxon>
        <taxon>Characiformes</taxon>
        <taxon>Characoidei</taxon>
        <taxon>Pygocentrus</taxon>
    </lineage>
</organism>
<feature type="domain" description="Ig-like" evidence="2">
    <location>
        <begin position="210"/>
        <end position="287"/>
    </location>
</feature>
<evidence type="ECO:0000313" key="4">
    <source>
        <dbReference type="Proteomes" id="UP001501920"/>
    </source>
</evidence>
<dbReference type="PANTHER" id="PTHR46013">
    <property type="entry name" value="VASCULAR CELL ADHESION MOLECULE 1"/>
    <property type="match status" value="1"/>
</dbReference>
<dbReference type="InterPro" id="IPR036179">
    <property type="entry name" value="Ig-like_dom_sf"/>
</dbReference>
<dbReference type="PANTHER" id="PTHR46013:SF7">
    <property type="entry name" value="IG-LIKE DOMAIN-CONTAINING PROTEIN"/>
    <property type="match status" value="1"/>
</dbReference>
<reference evidence="3" key="3">
    <citation type="submission" date="2025-09" db="UniProtKB">
        <authorList>
            <consortium name="Ensembl"/>
        </authorList>
    </citation>
    <scope>IDENTIFICATION</scope>
</reference>
<feature type="domain" description="Ig-like" evidence="2">
    <location>
        <begin position="295"/>
        <end position="375"/>
    </location>
</feature>
<dbReference type="Pfam" id="PF13895">
    <property type="entry name" value="Ig_2"/>
    <property type="match status" value="2"/>
</dbReference>
<feature type="signal peptide" evidence="1">
    <location>
        <begin position="1"/>
        <end position="21"/>
    </location>
</feature>
<reference evidence="3" key="2">
    <citation type="submission" date="2025-08" db="UniProtKB">
        <authorList>
            <consortium name="Ensembl"/>
        </authorList>
    </citation>
    <scope>IDENTIFICATION</scope>
</reference>
<dbReference type="SMART" id="SM00409">
    <property type="entry name" value="IG"/>
    <property type="match status" value="6"/>
</dbReference>
<keyword evidence="1" id="KW-0732">Signal</keyword>
<dbReference type="PROSITE" id="PS50835">
    <property type="entry name" value="IG_LIKE"/>
    <property type="match status" value="3"/>
</dbReference>
<dbReference type="AlphaFoldDB" id="A0AAR2LF29"/>
<dbReference type="InterPro" id="IPR003599">
    <property type="entry name" value="Ig_sub"/>
</dbReference>
<dbReference type="SUPFAM" id="SSF48726">
    <property type="entry name" value="Immunoglobulin"/>
    <property type="match status" value="7"/>
</dbReference>
<evidence type="ECO:0000313" key="3">
    <source>
        <dbReference type="Ensembl" id="ENSPNAP00000073319.1"/>
    </source>
</evidence>
<protein>
    <recommendedName>
        <fullName evidence="2">Ig-like domain-containing protein</fullName>
    </recommendedName>
</protein>
<sequence>MNGENLLTFALWIITLRLIAGTGKFRAQLEPKVAVKHVNESLELVCTALDCPSEATFTWKSLGDISVGGVMKSNQTTSHKMYSHIRTEHGKTVVCQVDCGGLKEQRTTIIEVYSFPSDPVISRTNNLTLMCTFPSVYTSEFFNLQWVLGDNVLKDEEITFDAYKGVQNVSSEYTMSDKYLGKNITCRGVLNLRGRPEGQKVRSFTAQYGPAFFNISSNTTVKVGERLELRCDADGQSDLTWRKLGKSEVLSRGKVTVIENVTWSDAGMYECEASTKLLSLQAKVGVTVQGPPNLPKFRLSSAGNPRAGDYVTITCDSDSVLPVELTISGASLNQVEKHSSSISINIPSIQLKDSGLYFCDAKNELGSKRSSINITVQAPPRNSTVLVYPSAQVMEAQNITVHCSTVSFPPASIILMREADGFQEFRSTNGTFHLFNLKSEDMGTYIVNFTNELGYEVQTFELIKGPPNLPKLRLSSAGNPRAGDYVTITCDSDSVLPVELTISGASLNQVEKHSSSISINIPSIQLKDSGLYFCDAKNELGSKRSSINITVQAPPRNSTVLVYPSAQVMEAQNITVHCSTVSFPPASIILMREADGFQEFRSTNGTFHLFNLKSEDMGTYIVNFTNELGYEVQTFELIKGK</sequence>